<comment type="similarity">
    <text evidence="2">Belongs to the DedA family.</text>
</comment>
<dbReference type="OrthoDB" id="165140at2"/>
<organism evidence="9 10">
    <name type="scientific">Leptolinea tardivitalis</name>
    <dbReference type="NCBI Taxonomy" id="229920"/>
    <lineage>
        <taxon>Bacteria</taxon>
        <taxon>Bacillati</taxon>
        <taxon>Chloroflexota</taxon>
        <taxon>Anaerolineae</taxon>
        <taxon>Anaerolineales</taxon>
        <taxon>Anaerolineaceae</taxon>
        <taxon>Leptolinea</taxon>
    </lineage>
</organism>
<dbReference type="AlphaFoldDB" id="A0A0P6WRD6"/>
<reference evidence="9 10" key="1">
    <citation type="submission" date="2015-07" db="EMBL/GenBank/DDBJ databases">
        <title>Genome sequence of Leptolinea tardivitalis DSM 16556.</title>
        <authorList>
            <person name="Hemp J."/>
            <person name="Ward L.M."/>
            <person name="Pace L.A."/>
            <person name="Fischer W.W."/>
        </authorList>
    </citation>
    <scope>NUCLEOTIDE SEQUENCE [LARGE SCALE GENOMIC DNA]</scope>
    <source>
        <strain evidence="9 10">YMTK-2</strain>
    </source>
</reference>
<accession>A0A0P6WRD6</accession>
<dbReference type="InterPro" id="IPR032816">
    <property type="entry name" value="VTT_dom"/>
</dbReference>
<proteinExistence type="inferred from homology"/>
<evidence type="ECO:0000256" key="2">
    <source>
        <dbReference type="ARBA" id="ARBA00010792"/>
    </source>
</evidence>
<dbReference type="Proteomes" id="UP000050430">
    <property type="component" value="Unassembled WGS sequence"/>
</dbReference>
<keyword evidence="6 7" id="KW-0472">Membrane</keyword>
<protein>
    <recommendedName>
        <fullName evidence="8">VTT domain-containing protein</fullName>
    </recommendedName>
</protein>
<feature type="transmembrane region" description="Helical" evidence="7">
    <location>
        <begin position="59"/>
        <end position="78"/>
    </location>
</feature>
<dbReference type="RefSeq" id="WP_062421291.1">
    <property type="nucleotide sequence ID" value="NZ_BBYA01000008.1"/>
</dbReference>
<feature type="transmembrane region" description="Helical" evidence="7">
    <location>
        <begin position="143"/>
        <end position="163"/>
    </location>
</feature>
<sequence length="212" mass="23350">MNVMVNVIQTFWQNLQVGVVTQVGSWNYLIIAVLVAIEGPIVTLLGASASASGYLKTGLVLASAACGNLTADMVWYRLGYAGKMEWLLPYQRWLGIKPRQMSHLEDEMHRHAAKILFFAKLSSGFMIPSLLAAGMAKVPLKKWLPTLLMGEMIWTGALVFIGYHGTKMLTSISRGIEYVLLGASIVFLLVMVHFIRKALKASGAFEDVSDEQ</sequence>
<name>A0A0P6WRD6_9CHLR</name>
<evidence type="ECO:0000256" key="3">
    <source>
        <dbReference type="ARBA" id="ARBA00022475"/>
    </source>
</evidence>
<dbReference type="GO" id="GO:0005886">
    <property type="term" value="C:plasma membrane"/>
    <property type="evidence" value="ECO:0007669"/>
    <property type="project" value="UniProtKB-SubCell"/>
</dbReference>
<evidence type="ECO:0000259" key="8">
    <source>
        <dbReference type="Pfam" id="PF09335"/>
    </source>
</evidence>
<evidence type="ECO:0000256" key="7">
    <source>
        <dbReference type="SAM" id="Phobius"/>
    </source>
</evidence>
<keyword evidence="10" id="KW-1185">Reference proteome</keyword>
<dbReference type="Pfam" id="PF09335">
    <property type="entry name" value="VTT_dom"/>
    <property type="match status" value="1"/>
</dbReference>
<dbReference type="STRING" id="229920.ADM99_06005"/>
<feature type="transmembrane region" description="Helical" evidence="7">
    <location>
        <begin position="175"/>
        <end position="195"/>
    </location>
</feature>
<keyword evidence="3" id="KW-1003">Cell membrane</keyword>
<evidence type="ECO:0000256" key="5">
    <source>
        <dbReference type="ARBA" id="ARBA00022989"/>
    </source>
</evidence>
<dbReference type="PANTHER" id="PTHR42709">
    <property type="entry name" value="ALKALINE PHOSPHATASE LIKE PROTEIN"/>
    <property type="match status" value="1"/>
</dbReference>
<dbReference type="EMBL" id="LGCK01000007">
    <property type="protein sequence ID" value="KPL72648.1"/>
    <property type="molecule type" value="Genomic_DNA"/>
</dbReference>
<evidence type="ECO:0000256" key="4">
    <source>
        <dbReference type="ARBA" id="ARBA00022692"/>
    </source>
</evidence>
<evidence type="ECO:0000256" key="6">
    <source>
        <dbReference type="ARBA" id="ARBA00023136"/>
    </source>
</evidence>
<keyword evidence="5 7" id="KW-1133">Transmembrane helix</keyword>
<feature type="domain" description="VTT" evidence="8">
    <location>
        <begin position="48"/>
        <end position="163"/>
    </location>
</feature>
<comment type="caution">
    <text evidence="9">The sequence shown here is derived from an EMBL/GenBank/DDBJ whole genome shotgun (WGS) entry which is preliminary data.</text>
</comment>
<dbReference type="InterPro" id="IPR051311">
    <property type="entry name" value="DedA_domain"/>
</dbReference>
<feature type="transmembrane region" description="Helical" evidence="7">
    <location>
        <begin position="115"/>
        <end position="136"/>
    </location>
</feature>
<evidence type="ECO:0000313" key="10">
    <source>
        <dbReference type="Proteomes" id="UP000050430"/>
    </source>
</evidence>
<evidence type="ECO:0000256" key="1">
    <source>
        <dbReference type="ARBA" id="ARBA00004651"/>
    </source>
</evidence>
<feature type="transmembrane region" description="Helical" evidence="7">
    <location>
        <begin position="26"/>
        <end position="47"/>
    </location>
</feature>
<gene>
    <name evidence="9" type="ORF">ADM99_06005</name>
</gene>
<dbReference type="PANTHER" id="PTHR42709:SF6">
    <property type="entry name" value="UNDECAPRENYL PHOSPHATE TRANSPORTER A"/>
    <property type="match status" value="1"/>
</dbReference>
<evidence type="ECO:0000313" key="9">
    <source>
        <dbReference type="EMBL" id="KPL72648.1"/>
    </source>
</evidence>
<keyword evidence="4 7" id="KW-0812">Transmembrane</keyword>
<comment type="subcellular location">
    <subcellularLocation>
        <location evidence="1">Cell membrane</location>
        <topology evidence="1">Multi-pass membrane protein</topology>
    </subcellularLocation>
</comment>